<name>A0A9D4WN30_PEA</name>
<dbReference type="AlphaFoldDB" id="A0A9D4WN30"/>
<comment type="caution">
    <text evidence="2">The sequence shown here is derived from an EMBL/GenBank/DDBJ whole genome shotgun (WGS) entry which is preliminary data.</text>
</comment>
<evidence type="ECO:0000313" key="2">
    <source>
        <dbReference type="EMBL" id="KAI5404597.1"/>
    </source>
</evidence>
<dbReference type="Proteomes" id="UP001058974">
    <property type="component" value="Chromosome 5"/>
</dbReference>
<organism evidence="2 3">
    <name type="scientific">Pisum sativum</name>
    <name type="common">Garden pea</name>
    <name type="synonym">Lathyrus oleraceus</name>
    <dbReference type="NCBI Taxonomy" id="3888"/>
    <lineage>
        <taxon>Eukaryota</taxon>
        <taxon>Viridiplantae</taxon>
        <taxon>Streptophyta</taxon>
        <taxon>Embryophyta</taxon>
        <taxon>Tracheophyta</taxon>
        <taxon>Spermatophyta</taxon>
        <taxon>Magnoliopsida</taxon>
        <taxon>eudicotyledons</taxon>
        <taxon>Gunneridae</taxon>
        <taxon>Pentapetalae</taxon>
        <taxon>rosids</taxon>
        <taxon>fabids</taxon>
        <taxon>Fabales</taxon>
        <taxon>Fabaceae</taxon>
        <taxon>Papilionoideae</taxon>
        <taxon>50 kb inversion clade</taxon>
        <taxon>NPAAA clade</taxon>
        <taxon>Hologalegina</taxon>
        <taxon>IRL clade</taxon>
        <taxon>Fabeae</taxon>
        <taxon>Lathyrus</taxon>
    </lineage>
</organism>
<accession>A0A9D4WN30</accession>
<keyword evidence="3" id="KW-1185">Reference proteome</keyword>
<protein>
    <submittedName>
        <fullName evidence="2">Uncharacterized protein</fullName>
    </submittedName>
</protein>
<feature type="compositionally biased region" description="Pro residues" evidence="1">
    <location>
        <begin position="1"/>
        <end position="27"/>
    </location>
</feature>
<dbReference type="EMBL" id="JAMSHJ010000005">
    <property type="protein sequence ID" value="KAI5404597.1"/>
    <property type="molecule type" value="Genomic_DNA"/>
</dbReference>
<evidence type="ECO:0000313" key="3">
    <source>
        <dbReference type="Proteomes" id="UP001058974"/>
    </source>
</evidence>
<dbReference type="Gramene" id="Psat05G0167000-T1">
    <property type="protein sequence ID" value="KAI5404597.1"/>
    <property type="gene ID" value="KIW84_051670"/>
</dbReference>
<evidence type="ECO:0000256" key="1">
    <source>
        <dbReference type="SAM" id="MobiDB-lite"/>
    </source>
</evidence>
<proteinExistence type="predicted"/>
<reference evidence="2 3" key="1">
    <citation type="journal article" date="2022" name="Nat. Genet.">
        <title>Improved pea reference genome and pan-genome highlight genomic features and evolutionary characteristics.</title>
        <authorList>
            <person name="Yang T."/>
            <person name="Liu R."/>
            <person name="Luo Y."/>
            <person name="Hu S."/>
            <person name="Wang D."/>
            <person name="Wang C."/>
            <person name="Pandey M.K."/>
            <person name="Ge S."/>
            <person name="Xu Q."/>
            <person name="Li N."/>
            <person name="Li G."/>
            <person name="Huang Y."/>
            <person name="Saxena R.K."/>
            <person name="Ji Y."/>
            <person name="Li M."/>
            <person name="Yan X."/>
            <person name="He Y."/>
            <person name="Liu Y."/>
            <person name="Wang X."/>
            <person name="Xiang C."/>
            <person name="Varshney R.K."/>
            <person name="Ding H."/>
            <person name="Gao S."/>
            <person name="Zong X."/>
        </authorList>
    </citation>
    <scope>NUCLEOTIDE SEQUENCE [LARGE SCALE GENOMIC DNA]</scope>
    <source>
        <strain evidence="2 3">cv. Zhongwan 6</strain>
    </source>
</reference>
<sequence length="120" mass="13370">MPPPTDAAADPVPPPTDVATDPVPPPEGEAVADAELEAFGGGPIDLSLLPLYPIHTTKHIWDKEEHDPQKFLNHERKIVALPQPNEEWFQKVLSLSGLKDLCMTKYTTVNHRMLNVFVER</sequence>
<gene>
    <name evidence="2" type="ORF">KIW84_051670</name>
</gene>
<feature type="region of interest" description="Disordered" evidence="1">
    <location>
        <begin position="1"/>
        <end position="28"/>
    </location>
</feature>